<dbReference type="CDD" id="cd22191">
    <property type="entry name" value="DPBB_RlpA_EXP_N-like"/>
    <property type="match status" value="1"/>
</dbReference>
<dbReference type="PANTHER" id="PTHR31836">
    <property type="match status" value="1"/>
</dbReference>
<feature type="chain" id="PRO_5022856800" description="RlpA-like double-psi beta-barrel-protein domain-containing protein-containing protein" evidence="3">
    <location>
        <begin position="19"/>
        <end position="236"/>
    </location>
</feature>
<reference evidence="4 5" key="1">
    <citation type="journal article" date="2019" name="Nat. Ecol. Evol.">
        <title>Megaphylogeny resolves global patterns of mushroom evolution.</title>
        <authorList>
            <person name="Varga T."/>
            <person name="Krizsan K."/>
            <person name="Foldi C."/>
            <person name="Dima B."/>
            <person name="Sanchez-Garcia M."/>
            <person name="Sanchez-Ramirez S."/>
            <person name="Szollosi G.J."/>
            <person name="Szarkandi J.G."/>
            <person name="Papp V."/>
            <person name="Albert L."/>
            <person name="Andreopoulos W."/>
            <person name="Angelini C."/>
            <person name="Antonin V."/>
            <person name="Barry K.W."/>
            <person name="Bougher N.L."/>
            <person name="Buchanan P."/>
            <person name="Buyck B."/>
            <person name="Bense V."/>
            <person name="Catcheside P."/>
            <person name="Chovatia M."/>
            <person name="Cooper J."/>
            <person name="Damon W."/>
            <person name="Desjardin D."/>
            <person name="Finy P."/>
            <person name="Geml J."/>
            <person name="Haridas S."/>
            <person name="Hughes K."/>
            <person name="Justo A."/>
            <person name="Karasinski D."/>
            <person name="Kautmanova I."/>
            <person name="Kiss B."/>
            <person name="Kocsube S."/>
            <person name="Kotiranta H."/>
            <person name="LaButti K.M."/>
            <person name="Lechner B.E."/>
            <person name="Liimatainen K."/>
            <person name="Lipzen A."/>
            <person name="Lukacs Z."/>
            <person name="Mihaltcheva S."/>
            <person name="Morgado L.N."/>
            <person name="Niskanen T."/>
            <person name="Noordeloos M.E."/>
            <person name="Ohm R.A."/>
            <person name="Ortiz-Santana B."/>
            <person name="Ovrebo C."/>
            <person name="Racz N."/>
            <person name="Riley R."/>
            <person name="Savchenko A."/>
            <person name="Shiryaev A."/>
            <person name="Soop K."/>
            <person name="Spirin V."/>
            <person name="Szebenyi C."/>
            <person name="Tomsovsky M."/>
            <person name="Tulloss R.E."/>
            <person name="Uehling J."/>
            <person name="Grigoriev I.V."/>
            <person name="Vagvolgyi C."/>
            <person name="Papp T."/>
            <person name="Martin F.M."/>
            <person name="Miettinen O."/>
            <person name="Hibbett D.S."/>
            <person name="Nagy L.G."/>
        </authorList>
    </citation>
    <scope>NUCLEOTIDE SEQUENCE [LARGE SCALE GENOMIC DNA]</scope>
    <source>
        <strain evidence="4 5">CBS 309.79</strain>
    </source>
</reference>
<dbReference type="Gene3D" id="2.40.40.10">
    <property type="entry name" value="RlpA-like domain"/>
    <property type="match status" value="1"/>
</dbReference>
<evidence type="ECO:0000313" key="4">
    <source>
        <dbReference type="EMBL" id="TFL02973.1"/>
    </source>
</evidence>
<evidence type="ECO:0000256" key="2">
    <source>
        <dbReference type="SAM" id="MobiDB-lite"/>
    </source>
</evidence>
<dbReference type="InterPro" id="IPR036908">
    <property type="entry name" value="RlpA-like_sf"/>
</dbReference>
<dbReference type="PANTHER" id="PTHR31836:SF28">
    <property type="entry name" value="SRCR DOMAIN-CONTAINING PROTEIN-RELATED"/>
    <property type="match status" value="1"/>
</dbReference>
<feature type="compositionally biased region" description="Basic and acidic residues" evidence="2">
    <location>
        <begin position="202"/>
        <end position="212"/>
    </location>
</feature>
<feature type="region of interest" description="Disordered" evidence="2">
    <location>
        <begin position="146"/>
        <end position="236"/>
    </location>
</feature>
<evidence type="ECO:0000256" key="3">
    <source>
        <dbReference type="SAM" id="SignalP"/>
    </source>
</evidence>
<keyword evidence="1 3" id="KW-0732">Signal</keyword>
<evidence type="ECO:0008006" key="6">
    <source>
        <dbReference type="Google" id="ProtNLM"/>
    </source>
</evidence>
<dbReference type="SUPFAM" id="SSF50685">
    <property type="entry name" value="Barwin-like endoglucanases"/>
    <property type="match status" value="1"/>
</dbReference>
<dbReference type="EMBL" id="ML178821">
    <property type="protein sequence ID" value="TFL02973.1"/>
    <property type="molecule type" value="Genomic_DNA"/>
</dbReference>
<keyword evidence="5" id="KW-1185">Reference proteome</keyword>
<accession>A0A5C3QM22</accession>
<feature type="compositionally biased region" description="Gly residues" evidence="2">
    <location>
        <begin position="147"/>
        <end position="156"/>
    </location>
</feature>
<sequence length="236" mass="25607">MQLLSLLVPLALLAPALAGTHNARSEQFSRHRKSRTASEDVHSLERRLTANGGHVRYSYYEPETFGAMTACGKWRNSNDAIVAIPIQQFSNSMCGQHISISYKGRTVSATIDDACVGCPDDSLDLTPMLFRGLDDTLDAGYLWGGSWSSGGSGGGKPPSKPDPKPEPEQPKPQPPKEDKPKDDKPKDPTPPPPPPPPPAPEPVKEEPKEPKIKLSANRPATCGHKKDRRATAMFKV</sequence>
<feature type="compositionally biased region" description="Pro residues" evidence="2">
    <location>
        <begin position="188"/>
        <end position="201"/>
    </location>
</feature>
<dbReference type="AlphaFoldDB" id="A0A5C3QM22"/>
<evidence type="ECO:0000256" key="1">
    <source>
        <dbReference type="ARBA" id="ARBA00022729"/>
    </source>
</evidence>
<dbReference type="Proteomes" id="UP000305067">
    <property type="component" value="Unassembled WGS sequence"/>
</dbReference>
<organism evidence="4 5">
    <name type="scientific">Pterulicium gracile</name>
    <dbReference type="NCBI Taxonomy" id="1884261"/>
    <lineage>
        <taxon>Eukaryota</taxon>
        <taxon>Fungi</taxon>
        <taxon>Dikarya</taxon>
        <taxon>Basidiomycota</taxon>
        <taxon>Agaricomycotina</taxon>
        <taxon>Agaricomycetes</taxon>
        <taxon>Agaricomycetidae</taxon>
        <taxon>Agaricales</taxon>
        <taxon>Pleurotineae</taxon>
        <taxon>Pterulaceae</taxon>
        <taxon>Pterulicium</taxon>
    </lineage>
</organism>
<protein>
    <recommendedName>
        <fullName evidence="6">RlpA-like double-psi beta-barrel-protein domain-containing protein-containing protein</fullName>
    </recommendedName>
</protein>
<dbReference type="InterPro" id="IPR051477">
    <property type="entry name" value="Expansin_CellWall"/>
</dbReference>
<feature type="compositionally biased region" description="Basic and acidic residues" evidence="2">
    <location>
        <begin position="159"/>
        <end position="187"/>
    </location>
</feature>
<dbReference type="STRING" id="1884261.A0A5C3QM22"/>
<feature type="signal peptide" evidence="3">
    <location>
        <begin position="1"/>
        <end position="18"/>
    </location>
</feature>
<name>A0A5C3QM22_9AGAR</name>
<evidence type="ECO:0000313" key="5">
    <source>
        <dbReference type="Proteomes" id="UP000305067"/>
    </source>
</evidence>
<gene>
    <name evidence="4" type="ORF">BDV98DRAFT_565158</name>
</gene>
<proteinExistence type="predicted"/>
<dbReference type="OrthoDB" id="623670at2759"/>